<evidence type="ECO:0000259" key="10">
    <source>
        <dbReference type="Pfam" id="PF13231"/>
    </source>
</evidence>
<dbReference type="InterPro" id="IPR056785">
    <property type="entry name" value="YkcA/B-like_C"/>
</dbReference>
<gene>
    <name evidence="12" type="ORF">GCM10011578_025240</name>
</gene>
<feature type="domain" description="Putative mannosyltransferase YkcA/B-like C-terminal" evidence="11">
    <location>
        <begin position="667"/>
        <end position="756"/>
    </location>
</feature>
<reference evidence="12" key="1">
    <citation type="journal article" date="2014" name="Int. J. Syst. Evol. Microbiol.">
        <title>Complete genome sequence of Corynebacterium casei LMG S-19264T (=DSM 44701T), isolated from a smear-ripened cheese.</title>
        <authorList>
            <consortium name="US DOE Joint Genome Institute (JGI-PGF)"/>
            <person name="Walter F."/>
            <person name="Albersmeier A."/>
            <person name="Kalinowski J."/>
            <person name="Ruckert C."/>
        </authorList>
    </citation>
    <scope>NUCLEOTIDE SEQUENCE</scope>
    <source>
        <strain evidence="12">CGMCC 4.7110</strain>
    </source>
</reference>
<evidence type="ECO:0000259" key="11">
    <source>
        <dbReference type="Pfam" id="PF24878"/>
    </source>
</evidence>
<evidence type="ECO:0000256" key="3">
    <source>
        <dbReference type="ARBA" id="ARBA00022676"/>
    </source>
</evidence>
<sequence>MSTNTDPTTQWGPPPTAPPGAAPTAPTASTAPAQPQYAPDDLGAPAAPAPQTGSGEPAQPFGRRLWRGRPEDPRWVRPAFFGLLLATALLYFYNLSVNGYSNSFYSAAVQAGTKSWKAMFFGSLDAGNAITVDKPSAFMWPMEIAARIFGLNSWTILGPEVLMGVGTVAVVYASVRRRFSPAAGLIAGAVLALTPVAALMFRFNNPDAMLALLMALACYFVVRAVEDGRTKWLVWAGVAIGFAFLAKTLQAFLILPALAFVYAAVGPHTWKKRIGQLALATGALVVSGGWWVAIVELWPASSRPYIGGSQDNSFLSLTFGYNGLGRISGDETGSVGGGGGGTGSGRWGATGWNRMFNDEIGSQISWLIPAALILLVAGLVATRKLRRTSVTRASFLVWGGSLLITMIVFSYMAGIFHQYYTVALAPYIAAVVGMGAGLLWEKRAELWASITLAAAVVSAAVWGYVLLDRTSSYLPWLKYLVLIGGLAAALGLIFAGRISRQLALGAAAVGLVAALAGPTAYTFSTVNSAHTGSIPTAGPAGASSMGFGGGGGPGGGRGGFGGGTGGTGGGFGQNQQGGTGTTQGQGQGQNGTGGFPGGGTGGTGGTGGFGGGMPGQNQQGGNGTTQNGTGGFPGGTRTGEAGGMGGGMGGGAGGLLNGATVSSAAKALLQKNSSQYTWVAAAIGAQNAASYQLSTGDAVMAIGGFNGTDPSPTLAQFKKYVADGRIHYFISSGTGGGMGGSSSGTSSQISSWVEKNFKKVTVGSATFYDLTQKASGS</sequence>
<protein>
    <recommendedName>
        <fullName evidence="14">Glycosyl transferase</fullName>
    </recommendedName>
</protein>
<feature type="transmembrane region" description="Helical" evidence="9">
    <location>
        <begin position="419"/>
        <end position="439"/>
    </location>
</feature>
<evidence type="ECO:0000313" key="12">
    <source>
        <dbReference type="EMBL" id="GGN02665.1"/>
    </source>
</evidence>
<dbReference type="PANTHER" id="PTHR33908">
    <property type="entry name" value="MANNOSYLTRANSFERASE YKCB-RELATED"/>
    <property type="match status" value="1"/>
</dbReference>
<proteinExistence type="predicted"/>
<feature type="transmembrane region" description="Helical" evidence="9">
    <location>
        <begin position="502"/>
        <end position="523"/>
    </location>
</feature>
<accession>A0A917XB74</accession>
<dbReference type="GO" id="GO:0016763">
    <property type="term" value="F:pentosyltransferase activity"/>
    <property type="evidence" value="ECO:0007669"/>
    <property type="project" value="TreeGrafter"/>
</dbReference>
<keyword evidence="7 9" id="KW-0472">Membrane</keyword>
<name>A0A917XB74_9ACTN</name>
<feature type="region of interest" description="Disordered" evidence="8">
    <location>
        <begin position="1"/>
        <end position="68"/>
    </location>
</feature>
<feature type="transmembrane region" description="Helical" evidence="9">
    <location>
        <begin position="232"/>
        <end position="265"/>
    </location>
</feature>
<organism evidence="12 13">
    <name type="scientific">Streptomyces fuscichromogenes</name>
    <dbReference type="NCBI Taxonomy" id="1324013"/>
    <lineage>
        <taxon>Bacteria</taxon>
        <taxon>Bacillati</taxon>
        <taxon>Actinomycetota</taxon>
        <taxon>Actinomycetes</taxon>
        <taxon>Kitasatosporales</taxon>
        <taxon>Streptomycetaceae</taxon>
        <taxon>Streptomyces</taxon>
    </lineage>
</organism>
<dbReference type="EMBL" id="BMML01000005">
    <property type="protein sequence ID" value="GGN02665.1"/>
    <property type="molecule type" value="Genomic_DNA"/>
</dbReference>
<evidence type="ECO:0000256" key="5">
    <source>
        <dbReference type="ARBA" id="ARBA00022692"/>
    </source>
</evidence>
<feature type="transmembrane region" description="Helical" evidence="9">
    <location>
        <begin position="149"/>
        <end position="173"/>
    </location>
</feature>
<feature type="compositionally biased region" description="Low complexity" evidence="8">
    <location>
        <begin position="22"/>
        <end position="50"/>
    </location>
</feature>
<dbReference type="Proteomes" id="UP000653411">
    <property type="component" value="Unassembled WGS sequence"/>
</dbReference>
<evidence type="ECO:0008006" key="14">
    <source>
        <dbReference type="Google" id="ProtNLM"/>
    </source>
</evidence>
<dbReference type="PANTHER" id="PTHR33908:SF3">
    <property type="entry name" value="UNDECAPRENYL PHOSPHATE-ALPHA-4-AMINO-4-DEOXY-L-ARABINOSE ARABINOSYL TRANSFERASE"/>
    <property type="match status" value="1"/>
</dbReference>
<keyword evidence="6 9" id="KW-1133">Transmembrane helix</keyword>
<feature type="transmembrane region" description="Helical" evidence="9">
    <location>
        <begin position="446"/>
        <end position="467"/>
    </location>
</feature>
<keyword evidence="5 9" id="KW-0812">Transmembrane</keyword>
<feature type="transmembrane region" description="Helical" evidence="9">
    <location>
        <begin position="473"/>
        <end position="495"/>
    </location>
</feature>
<dbReference type="GO" id="GO:0009103">
    <property type="term" value="P:lipopolysaccharide biosynthetic process"/>
    <property type="evidence" value="ECO:0007669"/>
    <property type="project" value="UniProtKB-ARBA"/>
</dbReference>
<feature type="compositionally biased region" description="Gly residues" evidence="8">
    <location>
        <begin position="546"/>
        <end position="646"/>
    </location>
</feature>
<keyword evidence="4" id="KW-0808">Transferase</keyword>
<dbReference type="RefSeq" id="WP_189262756.1">
    <property type="nucleotide sequence ID" value="NZ_BMML01000005.1"/>
</dbReference>
<evidence type="ECO:0000256" key="6">
    <source>
        <dbReference type="ARBA" id="ARBA00022989"/>
    </source>
</evidence>
<reference evidence="12" key="2">
    <citation type="submission" date="2020-09" db="EMBL/GenBank/DDBJ databases">
        <authorList>
            <person name="Sun Q."/>
            <person name="Zhou Y."/>
        </authorList>
    </citation>
    <scope>NUCLEOTIDE SEQUENCE</scope>
    <source>
        <strain evidence="12">CGMCC 4.7110</strain>
    </source>
</reference>
<evidence type="ECO:0000256" key="8">
    <source>
        <dbReference type="SAM" id="MobiDB-lite"/>
    </source>
</evidence>
<feature type="transmembrane region" description="Helical" evidence="9">
    <location>
        <begin position="393"/>
        <end position="413"/>
    </location>
</feature>
<feature type="domain" description="Glycosyltransferase RgtA/B/C/D-like" evidence="10">
    <location>
        <begin position="133"/>
        <end position="287"/>
    </location>
</feature>
<dbReference type="Pfam" id="PF13231">
    <property type="entry name" value="PMT_2"/>
    <property type="match status" value="1"/>
</dbReference>
<dbReference type="AlphaFoldDB" id="A0A917XB74"/>
<dbReference type="InterPro" id="IPR050297">
    <property type="entry name" value="LipidA_mod_glycosyltrf_83"/>
</dbReference>
<comment type="subcellular location">
    <subcellularLocation>
        <location evidence="1">Cell membrane</location>
        <topology evidence="1">Multi-pass membrane protein</topology>
    </subcellularLocation>
</comment>
<evidence type="ECO:0000256" key="7">
    <source>
        <dbReference type="ARBA" id="ARBA00023136"/>
    </source>
</evidence>
<feature type="transmembrane region" description="Helical" evidence="9">
    <location>
        <begin position="75"/>
        <end position="93"/>
    </location>
</feature>
<dbReference type="Pfam" id="PF24878">
    <property type="entry name" value="YkcB_C"/>
    <property type="match status" value="1"/>
</dbReference>
<evidence type="ECO:0000256" key="4">
    <source>
        <dbReference type="ARBA" id="ARBA00022679"/>
    </source>
</evidence>
<dbReference type="InterPro" id="IPR038731">
    <property type="entry name" value="RgtA/B/C-like"/>
</dbReference>
<evidence type="ECO:0000256" key="9">
    <source>
        <dbReference type="SAM" id="Phobius"/>
    </source>
</evidence>
<evidence type="ECO:0000256" key="1">
    <source>
        <dbReference type="ARBA" id="ARBA00004651"/>
    </source>
</evidence>
<comment type="caution">
    <text evidence="12">The sequence shown here is derived from an EMBL/GenBank/DDBJ whole genome shotgun (WGS) entry which is preliminary data.</text>
</comment>
<feature type="transmembrane region" description="Helical" evidence="9">
    <location>
        <begin position="208"/>
        <end position="226"/>
    </location>
</feature>
<evidence type="ECO:0000256" key="2">
    <source>
        <dbReference type="ARBA" id="ARBA00022475"/>
    </source>
</evidence>
<dbReference type="GO" id="GO:0010041">
    <property type="term" value="P:response to iron(III) ion"/>
    <property type="evidence" value="ECO:0007669"/>
    <property type="project" value="TreeGrafter"/>
</dbReference>
<evidence type="ECO:0000313" key="13">
    <source>
        <dbReference type="Proteomes" id="UP000653411"/>
    </source>
</evidence>
<feature type="compositionally biased region" description="Pro residues" evidence="8">
    <location>
        <begin position="12"/>
        <end position="21"/>
    </location>
</feature>
<feature type="transmembrane region" description="Helical" evidence="9">
    <location>
        <begin position="179"/>
        <end position="201"/>
    </location>
</feature>
<dbReference type="GO" id="GO:0005886">
    <property type="term" value="C:plasma membrane"/>
    <property type="evidence" value="ECO:0007669"/>
    <property type="project" value="UniProtKB-SubCell"/>
</dbReference>
<feature type="region of interest" description="Disordered" evidence="8">
    <location>
        <begin position="544"/>
        <end position="646"/>
    </location>
</feature>
<keyword evidence="13" id="KW-1185">Reference proteome</keyword>
<keyword evidence="2" id="KW-1003">Cell membrane</keyword>
<feature type="transmembrane region" description="Helical" evidence="9">
    <location>
        <begin position="364"/>
        <end position="381"/>
    </location>
</feature>
<keyword evidence="3" id="KW-0328">Glycosyltransferase</keyword>